<dbReference type="InterPro" id="IPR012337">
    <property type="entry name" value="RNaseH-like_sf"/>
</dbReference>
<name>A0ABR2DUY7_9ROSI</name>
<protein>
    <recommendedName>
        <fullName evidence="1">RNase H type-1 domain-containing protein</fullName>
    </recommendedName>
</protein>
<dbReference type="InterPro" id="IPR036397">
    <property type="entry name" value="RNaseH_sf"/>
</dbReference>
<sequence>MWAVWGVRNKLIHESISPDIAIVVSFIKNYVAEFEASQVVSYKPSLSSSSRWLAPSVVYPHSHIPNPSVAEAQACLDAISLAKDLFFRNIIIEGDSLTVINKLQSSSNDMSLIGTILSDVNSLSKFFKGVTFNFVTRACNEVAHKTTLLGRNSASFLVWVGRPSQSLKLLLKRIGDGLILLIKLCFPWPLPLLACTISFQLFLFNDAPSVHLLLLRVSYHASPFCRRVLQLDFCFQFCWSLSFLFSSFVPFAWSV</sequence>
<dbReference type="CDD" id="cd06222">
    <property type="entry name" value="RNase_H_like"/>
    <property type="match status" value="1"/>
</dbReference>
<evidence type="ECO:0000313" key="3">
    <source>
        <dbReference type="Proteomes" id="UP001472677"/>
    </source>
</evidence>
<comment type="caution">
    <text evidence="2">The sequence shown here is derived from an EMBL/GenBank/DDBJ whole genome shotgun (WGS) entry which is preliminary data.</text>
</comment>
<feature type="domain" description="RNase H type-1" evidence="1">
    <location>
        <begin position="66"/>
        <end position="145"/>
    </location>
</feature>
<dbReference type="Gene3D" id="3.30.420.10">
    <property type="entry name" value="Ribonuclease H-like superfamily/Ribonuclease H"/>
    <property type="match status" value="1"/>
</dbReference>
<organism evidence="2 3">
    <name type="scientific">Hibiscus sabdariffa</name>
    <name type="common">roselle</name>
    <dbReference type="NCBI Taxonomy" id="183260"/>
    <lineage>
        <taxon>Eukaryota</taxon>
        <taxon>Viridiplantae</taxon>
        <taxon>Streptophyta</taxon>
        <taxon>Embryophyta</taxon>
        <taxon>Tracheophyta</taxon>
        <taxon>Spermatophyta</taxon>
        <taxon>Magnoliopsida</taxon>
        <taxon>eudicotyledons</taxon>
        <taxon>Gunneridae</taxon>
        <taxon>Pentapetalae</taxon>
        <taxon>rosids</taxon>
        <taxon>malvids</taxon>
        <taxon>Malvales</taxon>
        <taxon>Malvaceae</taxon>
        <taxon>Malvoideae</taxon>
        <taxon>Hibiscus</taxon>
    </lineage>
</organism>
<gene>
    <name evidence="2" type="ORF">V6N12_027380</name>
</gene>
<dbReference type="SUPFAM" id="SSF53098">
    <property type="entry name" value="Ribonuclease H-like"/>
    <property type="match status" value="1"/>
</dbReference>
<proteinExistence type="predicted"/>
<dbReference type="InterPro" id="IPR002156">
    <property type="entry name" value="RNaseH_domain"/>
</dbReference>
<evidence type="ECO:0000259" key="1">
    <source>
        <dbReference type="Pfam" id="PF13456"/>
    </source>
</evidence>
<reference evidence="2 3" key="1">
    <citation type="journal article" date="2024" name="G3 (Bethesda)">
        <title>Genome assembly of Hibiscus sabdariffa L. provides insights into metabolisms of medicinal natural products.</title>
        <authorList>
            <person name="Kim T."/>
        </authorList>
    </citation>
    <scope>NUCLEOTIDE SEQUENCE [LARGE SCALE GENOMIC DNA]</scope>
    <source>
        <strain evidence="2">TK-2024</strain>
        <tissue evidence="2">Old leaves</tissue>
    </source>
</reference>
<dbReference type="Proteomes" id="UP001472677">
    <property type="component" value="Unassembled WGS sequence"/>
</dbReference>
<keyword evidence="3" id="KW-1185">Reference proteome</keyword>
<dbReference type="PANTHER" id="PTHR47074">
    <property type="entry name" value="BNAC02G40300D PROTEIN"/>
    <property type="match status" value="1"/>
</dbReference>
<dbReference type="EMBL" id="JBBPBM010000023">
    <property type="protein sequence ID" value="KAK8546604.1"/>
    <property type="molecule type" value="Genomic_DNA"/>
</dbReference>
<dbReference type="InterPro" id="IPR044730">
    <property type="entry name" value="RNase_H-like_dom_plant"/>
</dbReference>
<accession>A0ABR2DUY7</accession>
<dbReference type="InterPro" id="IPR052929">
    <property type="entry name" value="RNase_H-like_EbsB-rel"/>
</dbReference>
<dbReference type="PANTHER" id="PTHR47074:SF61">
    <property type="entry name" value="RNASE H TYPE-1 DOMAIN-CONTAINING PROTEIN"/>
    <property type="match status" value="1"/>
</dbReference>
<dbReference type="Pfam" id="PF13456">
    <property type="entry name" value="RVT_3"/>
    <property type="match status" value="1"/>
</dbReference>
<evidence type="ECO:0000313" key="2">
    <source>
        <dbReference type="EMBL" id="KAK8546604.1"/>
    </source>
</evidence>